<keyword evidence="1" id="KW-0378">Hydrolase</keyword>
<dbReference type="PANTHER" id="PTHR33428">
    <property type="entry name" value="CHLOROPHYLLASE-2, CHLOROPLASTIC"/>
    <property type="match status" value="1"/>
</dbReference>
<reference evidence="1 2" key="2">
    <citation type="journal article" date="2016" name="Genome Announc.">
        <title>Permanent Draft Genome Sequences for Two Variants of Frankia sp. Strain CpI1, the First Frankia Strain Isolated from Root Nodules of Comptonia peregrina.</title>
        <authorList>
            <person name="Oshone R."/>
            <person name="Hurst S.G.IV."/>
            <person name="Abebe-Akele F."/>
            <person name="Simpson S."/>
            <person name="Morris K."/>
            <person name="Thomas W.K."/>
            <person name="Tisa L.S."/>
        </authorList>
    </citation>
    <scope>NUCLEOTIDE SEQUENCE [LARGE SCALE GENOMIC DNA]</scope>
    <source>
        <strain evidence="2">CpI1-S</strain>
    </source>
</reference>
<evidence type="ECO:0000313" key="2">
    <source>
        <dbReference type="Proteomes" id="UP000032545"/>
    </source>
</evidence>
<dbReference type="OrthoDB" id="192696at2"/>
<proteinExistence type="predicted"/>
<dbReference type="AlphaFoldDB" id="A0A0D8BJP2"/>
<dbReference type="GO" id="GO:0016787">
    <property type="term" value="F:hydrolase activity"/>
    <property type="evidence" value="ECO:0007669"/>
    <property type="project" value="UniProtKB-KW"/>
</dbReference>
<dbReference type="InterPro" id="IPR029058">
    <property type="entry name" value="AB_hydrolase_fold"/>
</dbReference>
<dbReference type="EMBL" id="JYFN01000012">
    <property type="protein sequence ID" value="KJE23637.1"/>
    <property type="molecule type" value="Genomic_DNA"/>
</dbReference>
<gene>
    <name evidence="1" type="ORF">FF36_02086</name>
</gene>
<protein>
    <submittedName>
        <fullName evidence="1">Alpha/beta hydrolase family</fullName>
    </submittedName>
</protein>
<accession>A0A0D8BJP2</accession>
<organism evidence="1 2">
    <name type="scientific">Frankia torreyi</name>
    <dbReference type="NCBI Taxonomy" id="1856"/>
    <lineage>
        <taxon>Bacteria</taxon>
        <taxon>Bacillati</taxon>
        <taxon>Actinomycetota</taxon>
        <taxon>Actinomycetes</taxon>
        <taxon>Frankiales</taxon>
        <taxon>Frankiaceae</taxon>
        <taxon>Frankia</taxon>
    </lineage>
</organism>
<dbReference type="RefSeq" id="WP_044884745.1">
    <property type="nucleotide sequence ID" value="NZ_JYFN01000012.1"/>
</dbReference>
<dbReference type="SUPFAM" id="SSF53474">
    <property type="entry name" value="alpha/beta-Hydrolases"/>
    <property type="match status" value="1"/>
</dbReference>
<reference evidence="2" key="1">
    <citation type="submission" date="2015-02" db="EMBL/GenBank/DDBJ databases">
        <title>Draft Genome of Frankia sp. CpI1-S.</title>
        <authorList>
            <person name="Oshone R.T."/>
            <person name="Ngom M."/>
            <person name="Ghodhbane-Gtari F."/>
            <person name="Gtari M."/>
            <person name="Morris K."/>
            <person name="Thomas K."/>
            <person name="Sen A."/>
            <person name="Tisa L.S."/>
        </authorList>
    </citation>
    <scope>NUCLEOTIDE SEQUENCE [LARGE SCALE GENOMIC DNA]</scope>
    <source>
        <strain evidence="2">CpI1-S</strain>
    </source>
</reference>
<dbReference type="PANTHER" id="PTHR33428:SF14">
    <property type="entry name" value="CARBOXYLESTERASE TYPE B DOMAIN-CONTAINING PROTEIN"/>
    <property type="match status" value="1"/>
</dbReference>
<name>A0A0D8BJP2_9ACTN</name>
<keyword evidence="2" id="KW-1185">Reference proteome</keyword>
<dbReference type="ESTHER" id="9actn-a0a0d8bjp2">
    <property type="family name" value="UCP031982"/>
</dbReference>
<dbReference type="PATRIC" id="fig|1502723.3.peg.965"/>
<dbReference type="InterPro" id="IPR017395">
    <property type="entry name" value="Chlorophyllase-like"/>
</dbReference>
<evidence type="ECO:0000313" key="1">
    <source>
        <dbReference type="EMBL" id="KJE23637.1"/>
    </source>
</evidence>
<comment type="caution">
    <text evidence="1">The sequence shown here is derived from an EMBL/GenBank/DDBJ whole genome shotgun (WGS) entry which is preliminary data.</text>
</comment>
<dbReference type="Pfam" id="PF07224">
    <property type="entry name" value="Chlorophyllase"/>
    <property type="match status" value="1"/>
</dbReference>
<dbReference type="Proteomes" id="UP000032545">
    <property type="component" value="Unassembled WGS sequence"/>
</dbReference>
<dbReference type="Gene3D" id="3.40.50.1820">
    <property type="entry name" value="alpha/beta hydrolase"/>
    <property type="match status" value="1"/>
</dbReference>
<sequence length="217" mass="22987">MDILTLGPAEPERVVLFATGAGGDPQRYRPLLDHLAAHGCRVVAPRFERMAGREAATAELLARPAGLVEALRREAPADATVVAIGHSIGGWAALCLAGATPWERDGTPLDVPREPRVSRLALWAPATGWFAAPGALAAVTVPMLVYAAELDTVTPVDQAILLKSAPADVELRIVPNAGHFSFMNSPPPDLADDGDAFDRDRFLRDLAQATLEFALAS</sequence>